<keyword evidence="3" id="KW-1185">Reference proteome</keyword>
<sequence length="122" mass="12748">MHVVSVGFAAVKGTRHLARPAVRLSAAGAVGDRSLCLIDDAGQVLRTVAHPGLLRVVVTAADLAQVEPTGSGWSPTTGAVAPPSRWSGIRRCRRGWLPPPVCRPRRSGSPGRTRLPWCGGVG</sequence>
<protein>
    <submittedName>
        <fullName evidence="2">Uncharacterized protein</fullName>
    </submittedName>
</protein>
<gene>
    <name evidence="2" type="ORF">GCM10025862_25830</name>
</gene>
<dbReference type="EMBL" id="BSUJ01000001">
    <property type="protein sequence ID" value="GMA20562.1"/>
    <property type="molecule type" value="Genomic_DNA"/>
</dbReference>
<organism evidence="2 3">
    <name type="scientific">Arsenicicoccus piscis</name>
    <dbReference type="NCBI Taxonomy" id="673954"/>
    <lineage>
        <taxon>Bacteria</taxon>
        <taxon>Bacillati</taxon>
        <taxon>Actinomycetota</taxon>
        <taxon>Actinomycetes</taxon>
        <taxon>Micrococcales</taxon>
        <taxon>Intrasporangiaceae</taxon>
        <taxon>Arsenicicoccus</taxon>
    </lineage>
</organism>
<proteinExistence type="predicted"/>
<evidence type="ECO:0000313" key="3">
    <source>
        <dbReference type="Proteomes" id="UP001157109"/>
    </source>
</evidence>
<evidence type="ECO:0000256" key="1">
    <source>
        <dbReference type="SAM" id="MobiDB-lite"/>
    </source>
</evidence>
<reference evidence="3" key="1">
    <citation type="journal article" date="2019" name="Int. J. Syst. Evol. Microbiol.">
        <title>The Global Catalogue of Microorganisms (GCM) 10K type strain sequencing project: providing services to taxonomists for standard genome sequencing and annotation.</title>
        <authorList>
            <consortium name="The Broad Institute Genomics Platform"/>
            <consortium name="The Broad Institute Genome Sequencing Center for Infectious Disease"/>
            <person name="Wu L."/>
            <person name="Ma J."/>
        </authorList>
    </citation>
    <scope>NUCLEOTIDE SEQUENCE [LARGE SCALE GENOMIC DNA]</scope>
    <source>
        <strain evidence="3">NBRC 105830</strain>
    </source>
</reference>
<name>A0ABQ6HQE1_9MICO</name>
<accession>A0ABQ6HQE1</accession>
<feature type="region of interest" description="Disordered" evidence="1">
    <location>
        <begin position="103"/>
        <end position="122"/>
    </location>
</feature>
<feature type="compositionally biased region" description="Low complexity" evidence="1">
    <location>
        <begin position="107"/>
        <end position="116"/>
    </location>
</feature>
<comment type="caution">
    <text evidence="2">The sequence shown here is derived from an EMBL/GenBank/DDBJ whole genome shotgun (WGS) entry which is preliminary data.</text>
</comment>
<dbReference type="Proteomes" id="UP001157109">
    <property type="component" value="Unassembled WGS sequence"/>
</dbReference>
<evidence type="ECO:0000313" key="2">
    <source>
        <dbReference type="EMBL" id="GMA20562.1"/>
    </source>
</evidence>
<dbReference type="RefSeq" id="WP_284284639.1">
    <property type="nucleotide sequence ID" value="NZ_BSUJ01000001.1"/>
</dbReference>